<dbReference type="SUPFAM" id="SSF52540">
    <property type="entry name" value="P-loop containing nucleoside triphosphate hydrolases"/>
    <property type="match status" value="1"/>
</dbReference>
<evidence type="ECO:0000256" key="1">
    <source>
        <dbReference type="SAM" id="MobiDB-lite"/>
    </source>
</evidence>
<comment type="caution">
    <text evidence="2">The sequence shown here is derived from an EMBL/GenBank/DDBJ whole genome shotgun (WGS) entry which is preliminary data.</text>
</comment>
<dbReference type="Proteomes" id="UP000554235">
    <property type="component" value="Unassembled WGS sequence"/>
</dbReference>
<dbReference type="PANTHER" id="PTHR48187:SF2">
    <property type="entry name" value="LD21810P"/>
    <property type="match status" value="1"/>
</dbReference>
<dbReference type="InterPro" id="IPR027417">
    <property type="entry name" value="P-loop_NTPase"/>
</dbReference>
<dbReference type="InterPro" id="IPR029058">
    <property type="entry name" value="AB_hydrolase_fold"/>
</dbReference>
<feature type="compositionally biased region" description="Basic and acidic residues" evidence="1">
    <location>
        <begin position="1281"/>
        <end position="1292"/>
    </location>
</feature>
<evidence type="ECO:0000313" key="3">
    <source>
        <dbReference type="Proteomes" id="UP000554235"/>
    </source>
</evidence>
<keyword evidence="3" id="KW-1185">Reference proteome</keyword>
<evidence type="ECO:0000313" key="2">
    <source>
        <dbReference type="EMBL" id="KAF4464524.1"/>
    </source>
</evidence>
<dbReference type="Gene3D" id="3.40.50.300">
    <property type="entry name" value="P-loop containing nucleotide triphosphate hydrolases"/>
    <property type="match status" value="1"/>
</dbReference>
<feature type="region of interest" description="Disordered" evidence="1">
    <location>
        <begin position="1246"/>
        <end position="1265"/>
    </location>
</feature>
<sequence length="1380" mass="153300">MFAAKNRIPGVPVFHDTSCSSNIAPLDVHQLTSQPFKGSENREITRYDITSVYTHADAKVDIVLVHGLNGSPEKTWTAKNGTFWPLDLLPTSLKDVKANIMVYGYNADVYSKRNDRSASDNFIYQHAQTLVTTLMYHRLREGTFKNPIIWVCHSLGGILVKRALLYSADLHEPQLEDHRSIFVSTYGLVFLGTPHTGADAATWAHVLQAMSDAIMPKKFYDSESVLLRTLKKDNETLANINNHFLDIYQRFRIHMVHENQKTDIKASKAFIVDVNSASPQLPGVTYYGIEATHSGMCKFEGMSSPGFRNISAAVQKWALDAPSAIEGRWKAEEDERRARTMIQATELMSHVSQAETLSLGPSQPDPVPSAKDEMSVKPTLHEMPRPVLGTSIEPIFVHPERFRPNSFFKGREHELNELHEMLMDKKRQKDGTSAVLIWSVPGGGKTHLAREYAFKHRHNYPGGVFWVRAKAPEDLEDGFLRIAKHAISRGEIEIQDEEVLQDLNKVIPLVRDWLNRSEKWLLILDGGLHDTPDLADCIPDAPNTSMILTSTDTSIAGDHKFNNPQKLELGPLDEEAAQTLLLEEMDRKRPWTQDDLARAREVAQLTECLPLAIHAAAGQMRATREPLSKYIRSYRKRPRAGGLGAYKAVREKLEERGETAALNLMYLLSFFGGRVPVEMLALGLTALDKRTPVRTRDSMGKRSLNKTFTVLIAFALIERDEVDEVPSASSPDTGRTSMRSTEPLDVIKIHGIVQSFFLAALKQEGQFDFWLERAVTVFLKSFEEGDRRARENLEMGLPDDYRRYLAHCRKMLKHIKGIEKPTRELIATENALESRFRDIQGHISTLARTMTTESAGGWGQGPHVSVFERTNSASLSSSVATVDGAGIQDWQQSLRDPQARLPTLGPDPHHYHIPYPDDSTIPVPPEFLEDDDRTDVSHRTVRRQSIKRYHDRAGSWRETTQHVSEPRVSISRELVLGEFSPTGSTLASPRRTSTISSLGAEDHLHLIQHASQPSPKVSELDKNRRESFYTTPNGSGVRTDLDVVESGATIGSFSGRSLQNSSLGLQPQRNIPQRSREPIAENPFFEGSSSVGADSHSSMNATNMGNWRSRSQEGRISVNGGASRSDTSLDSDIGVEAPGLPIINNSTSSLRPSTYNQQPLYARRRAGFTGEGLSSSLPTSNASSTLRPSSWRASSPSGPDGYSSQPMSRNPSSNPELVTSISSGHYSPTISKTTSHMLPFPIQTHRAPSTAATEPSPRLSGIDNAPTTSYQAWQLRHADPWGHERASRRDFAPRSSHTSEGVEMVRSGSGGIHFNGHIVEFGHSPPTSRPKSTSPTVGLAYPQEIAETASVLKNDEIVTPLRRPVRLGIAAADPRRRGQF</sequence>
<protein>
    <submittedName>
        <fullName evidence="2">SERAC1</fullName>
    </submittedName>
</protein>
<feature type="region of interest" description="Disordered" evidence="1">
    <location>
        <begin position="1171"/>
        <end position="1234"/>
    </location>
</feature>
<feature type="region of interest" description="Disordered" evidence="1">
    <location>
        <begin position="1081"/>
        <end position="1134"/>
    </location>
</feature>
<dbReference type="PANTHER" id="PTHR48187">
    <property type="entry name" value="LD21810P"/>
    <property type="match status" value="1"/>
</dbReference>
<reference evidence="2 3" key="1">
    <citation type="submission" date="2020-01" db="EMBL/GenBank/DDBJ databases">
        <title>Identification and distribution of gene clusters putatively required for synthesis of sphingolipid metabolism inhibitors in phylogenetically diverse species of the filamentous fungus Fusarium.</title>
        <authorList>
            <person name="Kim H.-S."/>
            <person name="Busman M."/>
            <person name="Brown D.W."/>
            <person name="Divon H."/>
            <person name="Uhlig S."/>
            <person name="Proctor R.H."/>
        </authorList>
    </citation>
    <scope>NUCLEOTIDE SEQUENCE [LARGE SCALE GENOMIC DNA]</scope>
    <source>
        <strain evidence="2 3">NRRL 20459</strain>
    </source>
</reference>
<dbReference type="EMBL" id="JAADYS010001178">
    <property type="protein sequence ID" value="KAF4464524.1"/>
    <property type="molecule type" value="Genomic_DNA"/>
</dbReference>
<name>A0A8H4LAU9_9HYPO</name>
<gene>
    <name evidence="2" type="ORF">FALBO_8639</name>
</gene>
<feature type="region of interest" description="Disordered" evidence="1">
    <location>
        <begin position="1009"/>
        <end position="1040"/>
    </location>
</feature>
<dbReference type="GO" id="GO:0043531">
    <property type="term" value="F:ADP binding"/>
    <property type="evidence" value="ECO:0007669"/>
    <property type="project" value="InterPro"/>
</dbReference>
<feature type="compositionally biased region" description="Polar residues" evidence="1">
    <location>
        <begin position="1099"/>
        <end position="1109"/>
    </location>
</feature>
<feature type="compositionally biased region" description="Low complexity" evidence="1">
    <location>
        <begin position="1173"/>
        <end position="1186"/>
    </location>
</feature>
<accession>A0A8H4LAU9</accession>
<proteinExistence type="predicted"/>
<feature type="compositionally biased region" description="Basic and acidic residues" evidence="1">
    <location>
        <begin position="1018"/>
        <end position="1027"/>
    </location>
</feature>
<dbReference type="OrthoDB" id="5086500at2759"/>
<feature type="compositionally biased region" description="Low complexity" evidence="1">
    <location>
        <begin position="1088"/>
        <end position="1098"/>
    </location>
</feature>
<feature type="region of interest" description="Disordered" evidence="1">
    <location>
        <begin position="1281"/>
        <end position="1337"/>
    </location>
</feature>
<dbReference type="SUPFAM" id="SSF53474">
    <property type="entry name" value="alpha/beta-Hydrolases"/>
    <property type="match status" value="1"/>
</dbReference>
<dbReference type="Gene3D" id="3.40.50.1820">
    <property type="entry name" value="alpha/beta hydrolase"/>
    <property type="match status" value="1"/>
</dbReference>
<organism evidence="2 3">
    <name type="scientific">Fusarium albosuccineum</name>
    <dbReference type="NCBI Taxonomy" id="1237068"/>
    <lineage>
        <taxon>Eukaryota</taxon>
        <taxon>Fungi</taxon>
        <taxon>Dikarya</taxon>
        <taxon>Ascomycota</taxon>
        <taxon>Pezizomycotina</taxon>
        <taxon>Sordariomycetes</taxon>
        <taxon>Hypocreomycetidae</taxon>
        <taxon>Hypocreales</taxon>
        <taxon>Nectriaceae</taxon>
        <taxon>Fusarium</taxon>
        <taxon>Fusarium decemcellulare species complex</taxon>
    </lineage>
</organism>
<feature type="compositionally biased region" description="Polar residues" evidence="1">
    <location>
        <begin position="1187"/>
        <end position="1234"/>
    </location>
</feature>
<feature type="compositionally biased region" description="Low complexity" evidence="1">
    <location>
        <begin position="1324"/>
        <end position="1336"/>
    </location>
</feature>
<feature type="compositionally biased region" description="Polar residues" evidence="1">
    <location>
        <begin position="1120"/>
        <end position="1130"/>
    </location>
</feature>